<gene>
    <name evidence="3" type="primary">cofD</name>
    <name evidence="3" type="ORF">AXFE_07330</name>
</gene>
<keyword evidence="1 3" id="KW-0808">Transferase</keyword>
<keyword evidence="4" id="KW-1185">Reference proteome</keyword>
<keyword evidence="2" id="KW-0460">Magnesium</keyword>
<dbReference type="GO" id="GO:0000287">
    <property type="term" value="F:magnesium ion binding"/>
    <property type="evidence" value="ECO:0007669"/>
    <property type="project" value="InterPro"/>
</dbReference>
<organism evidence="3 4">
    <name type="scientific">Acidithrix ferrooxidans</name>
    <dbReference type="NCBI Taxonomy" id="1280514"/>
    <lineage>
        <taxon>Bacteria</taxon>
        <taxon>Bacillati</taxon>
        <taxon>Actinomycetota</taxon>
        <taxon>Acidimicrobiia</taxon>
        <taxon>Acidimicrobiales</taxon>
        <taxon>Acidimicrobiaceae</taxon>
        <taxon>Acidithrix</taxon>
    </lineage>
</organism>
<dbReference type="InterPro" id="IPR002882">
    <property type="entry name" value="CofD"/>
</dbReference>
<dbReference type="HAMAP" id="MF_01257">
    <property type="entry name" value="CofD"/>
    <property type="match status" value="1"/>
</dbReference>
<dbReference type="GO" id="GO:0043743">
    <property type="term" value="F:LPPG:FO 2-phospho-L-lactate transferase activity"/>
    <property type="evidence" value="ECO:0007669"/>
    <property type="project" value="UniProtKB-EC"/>
</dbReference>
<evidence type="ECO:0000313" key="4">
    <source>
        <dbReference type="Proteomes" id="UP000032360"/>
    </source>
</evidence>
<sequence>MITVLCGGVGAAKFLEGLIALDQSQEIVAITNVGDDDVMHGLYICPDLDTITYTLSGAVNHQTGWGLANESWRTMERLKGLGGKVWFQLGDLDLATHLFRSERLREGATLEQVTKEISDNAGLKLKLLPATNDKIRTKLELVHPSGETESTSFQEYFVKYQHKPIVKDVFYVGSKSASLSPSVIEALEESERIIIAPSNPILSIGPILAIPKIAETIARRRSDVVAISPIVDGKALKGPADKVLEAFGYPASALGVAQYYRDYISRLIIDQIDSNSIDQIESLGVRVVATNTIMTTIDSKISLAALALTSYER</sequence>
<dbReference type="InterPro" id="IPR038136">
    <property type="entry name" value="CofD-like_dom_sf"/>
</dbReference>
<evidence type="ECO:0000256" key="2">
    <source>
        <dbReference type="ARBA" id="ARBA00022842"/>
    </source>
</evidence>
<dbReference type="EC" id="2.7.8.28" evidence="3"/>
<reference evidence="3 4" key="1">
    <citation type="submission" date="2015-01" db="EMBL/GenBank/DDBJ databases">
        <title>Draft genome of the acidophilic iron oxidizer Acidithrix ferrooxidans strain Py-F3.</title>
        <authorList>
            <person name="Poehlein A."/>
            <person name="Eisen S."/>
            <person name="Schloemann M."/>
            <person name="Johnson B.D."/>
            <person name="Daniel R."/>
            <person name="Muehling M."/>
        </authorList>
    </citation>
    <scope>NUCLEOTIDE SEQUENCE [LARGE SCALE GENOMIC DNA]</scope>
    <source>
        <strain evidence="3 4">Py-F3</strain>
    </source>
</reference>
<dbReference type="Gene3D" id="3.40.50.10680">
    <property type="entry name" value="CofD-like domains"/>
    <property type="match status" value="1"/>
</dbReference>
<proteinExistence type="inferred from homology"/>
<dbReference type="SUPFAM" id="SSF142338">
    <property type="entry name" value="CofD-like"/>
    <property type="match status" value="1"/>
</dbReference>
<dbReference type="NCBIfam" id="TIGR01819">
    <property type="entry name" value="F420_cofD"/>
    <property type="match status" value="1"/>
</dbReference>
<evidence type="ECO:0000256" key="1">
    <source>
        <dbReference type="ARBA" id="ARBA00022679"/>
    </source>
</evidence>
<dbReference type="CDD" id="cd07186">
    <property type="entry name" value="CofD_like"/>
    <property type="match status" value="1"/>
</dbReference>
<name>A0A0D8HK73_9ACTN</name>
<comment type="caution">
    <text evidence="3">The sequence shown here is derived from an EMBL/GenBank/DDBJ whole genome shotgun (WGS) entry which is preliminary data.</text>
</comment>
<dbReference type="Pfam" id="PF01933">
    <property type="entry name" value="CofD"/>
    <property type="match status" value="1"/>
</dbReference>
<dbReference type="PATRIC" id="fig|1280514.3.peg.979"/>
<dbReference type="PANTHER" id="PTHR43007">
    <property type="entry name" value="2-PHOSPHO-L-LACTATE TRANSFERASE"/>
    <property type="match status" value="1"/>
</dbReference>
<dbReference type="AlphaFoldDB" id="A0A0D8HK73"/>
<protein>
    <submittedName>
        <fullName evidence="3">2-phospho-L-lactate transferase</fullName>
        <ecNumber evidence="3">2.7.8.28</ecNumber>
    </submittedName>
</protein>
<accession>A0A0D8HK73</accession>
<evidence type="ECO:0000313" key="3">
    <source>
        <dbReference type="EMBL" id="KJF18345.1"/>
    </source>
</evidence>
<dbReference type="PANTHER" id="PTHR43007:SF1">
    <property type="entry name" value="2-PHOSPHO-L-LACTATE TRANSFERASE"/>
    <property type="match status" value="1"/>
</dbReference>
<dbReference type="InterPro" id="IPR010115">
    <property type="entry name" value="FbiA/CofD"/>
</dbReference>
<dbReference type="STRING" id="1280514.AXFE_07330"/>
<dbReference type="EMBL" id="JXYS01000018">
    <property type="protein sequence ID" value="KJF18345.1"/>
    <property type="molecule type" value="Genomic_DNA"/>
</dbReference>
<dbReference type="Gene3D" id="1.10.8.240">
    <property type="entry name" value="CofD-like domain"/>
    <property type="match status" value="1"/>
</dbReference>
<dbReference type="OrthoDB" id="7466225at2"/>
<dbReference type="Proteomes" id="UP000032360">
    <property type="component" value="Unassembled WGS sequence"/>
</dbReference>
<dbReference type="RefSeq" id="WP_052604501.1">
    <property type="nucleotide sequence ID" value="NZ_JXYS01000018.1"/>
</dbReference>